<sequence length="498" mass="53800">MSAKNKRVSQTMTHGLILKPAVPLLALLTGCTLGPDFVQPEAPKQAGYSQTGDQTDTLAAGGIAQHFQKGGKISADWWQLFKSAALDKVVKAAITNNLSLQAAQANLRQSQATLQAGYGIFFPQVDIGFTPVRQRFSPARFGSATKASVFNLYTISSTVSYTLDVFGGERRGVESLEAQQDIQHYTALATYLSLTGNIINTVIAGAAYQAEIEATQQLIDILNKQIEITVLQVQAGTVPYVSVLSLRSQLSAIQASLPALQQKLNQAEHLQASLVGKTPAEWTPVSLKLSELTLPSDIPLSLPSELVRQRPDILSAEAQLHSDSAKIGVATASLFPTISLSASYGYNNTSLADLFVNNGNIWAMAGNFAQPLFHGGTLWYNRKAALETYDHSLSSYRQVVISAFEQVADTLKALEHDAQIQTAQQQALQTSEEALGIINANYQAGLVNYLQVLSVNSQYQQARIAYLQILAQRFQDTVGLFIALGGGWNTEPAVEKAK</sequence>
<dbReference type="PANTHER" id="PTHR30203:SF33">
    <property type="entry name" value="BLR4455 PROTEIN"/>
    <property type="match status" value="1"/>
</dbReference>
<protein>
    <submittedName>
        <fullName evidence="3">Efflux transporter outer membrane subunit</fullName>
    </submittedName>
</protein>
<keyword evidence="2" id="KW-0449">Lipoprotein</keyword>
<dbReference type="PANTHER" id="PTHR30203">
    <property type="entry name" value="OUTER MEMBRANE CATION EFFLUX PROTEIN"/>
    <property type="match status" value="1"/>
</dbReference>
<dbReference type="InterPro" id="IPR003423">
    <property type="entry name" value="OMP_efflux"/>
</dbReference>
<keyword evidence="2" id="KW-0812">Transmembrane</keyword>
<proteinExistence type="inferred from homology"/>
<dbReference type="InterPro" id="IPR010131">
    <property type="entry name" value="MdtP/NodT-like"/>
</dbReference>
<dbReference type="PROSITE" id="PS51257">
    <property type="entry name" value="PROKAR_LIPOPROTEIN"/>
    <property type="match status" value="1"/>
</dbReference>
<evidence type="ECO:0000313" key="3">
    <source>
        <dbReference type="EMBL" id="QWF69401.1"/>
    </source>
</evidence>
<keyword evidence="2" id="KW-0564">Palmitate</keyword>
<dbReference type="EMBL" id="CP073754">
    <property type="protein sequence ID" value="QWF69401.1"/>
    <property type="molecule type" value="Genomic_DNA"/>
</dbReference>
<dbReference type="GO" id="GO:0015562">
    <property type="term" value="F:efflux transmembrane transporter activity"/>
    <property type="evidence" value="ECO:0007669"/>
    <property type="project" value="InterPro"/>
</dbReference>
<gene>
    <name evidence="3" type="ORF">KEF85_08380</name>
</gene>
<dbReference type="KEGG" id="mpad:KEF85_08380"/>
<evidence type="ECO:0000256" key="2">
    <source>
        <dbReference type="RuleBase" id="RU362097"/>
    </source>
</evidence>
<organism evidence="3 4">
    <name type="scientific">Methylomonas paludis</name>
    <dbReference type="NCBI Taxonomy" id="1173101"/>
    <lineage>
        <taxon>Bacteria</taxon>
        <taxon>Pseudomonadati</taxon>
        <taxon>Pseudomonadota</taxon>
        <taxon>Gammaproteobacteria</taxon>
        <taxon>Methylococcales</taxon>
        <taxon>Methylococcaceae</taxon>
        <taxon>Methylomonas</taxon>
    </lineage>
</organism>
<dbReference type="NCBIfam" id="TIGR01845">
    <property type="entry name" value="outer_NodT"/>
    <property type="match status" value="1"/>
</dbReference>
<dbReference type="GO" id="GO:0009279">
    <property type="term" value="C:cell outer membrane"/>
    <property type="evidence" value="ECO:0007669"/>
    <property type="project" value="UniProtKB-SubCell"/>
</dbReference>
<dbReference type="RefSeq" id="WP_215579240.1">
    <property type="nucleotide sequence ID" value="NZ_CP073754.1"/>
</dbReference>
<evidence type="ECO:0000256" key="1">
    <source>
        <dbReference type="ARBA" id="ARBA00007613"/>
    </source>
</evidence>
<accession>A0A975ML85</accession>
<reference evidence="3" key="1">
    <citation type="submission" date="2021-04" db="EMBL/GenBank/DDBJ databases">
        <title>Draft genome sequence data of methanotrophic Methylovulum sp. strain S1L and Methylomonas sp. strain S2AM isolated from boreal lake water columns.</title>
        <authorList>
            <person name="Rissanen A.J."/>
            <person name="Mangayil R."/>
            <person name="Svenning M.M."/>
            <person name="Khanongnuch R."/>
        </authorList>
    </citation>
    <scope>NUCLEOTIDE SEQUENCE</scope>
    <source>
        <strain evidence="3">S2AM</strain>
    </source>
</reference>
<dbReference type="Pfam" id="PF02321">
    <property type="entry name" value="OEP"/>
    <property type="match status" value="2"/>
</dbReference>
<comment type="similarity">
    <text evidence="1 2">Belongs to the outer membrane factor (OMF) (TC 1.B.17) family.</text>
</comment>
<dbReference type="Gene3D" id="2.20.200.10">
    <property type="entry name" value="Outer membrane efflux proteins (OEP)"/>
    <property type="match status" value="1"/>
</dbReference>
<keyword evidence="2" id="KW-1134">Transmembrane beta strand</keyword>
<keyword evidence="2" id="KW-0472">Membrane</keyword>
<comment type="subcellular location">
    <subcellularLocation>
        <location evidence="2">Cell outer membrane</location>
        <topology evidence="2">Lipid-anchor</topology>
    </subcellularLocation>
</comment>
<dbReference type="AlphaFoldDB" id="A0A975ML85"/>
<evidence type="ECO:0000313" key="4">
    <source>
        <dbReference type="Proteomes" id="UP000676649"/>
    </source>
</evidence>
<dbReference type="Proteomes" id="UP000676649">
    <property type="component" value="Chromosome"/>
</dbReference>
<keyword evidence="4" id="KW-1185">Reference proteome</keyword>
<dbReference type="SUPFAM" id="SSF56954">
    <property type="entry name" value="Outer membrane efflux proteins (OEP)"/>
    <property type="match status" value="1"/>
</dbReference>
<dbReference type="Gene3D" id="1.20.1600.10">
    <property type="entry name" value="Outer membrane efflux proteins (OEP)"/>
    <property type="match status" value="1"/>
</dbReference>
<name>A0A975ML85_9GAMM</name>